<dbReference type="GO" id="GO:0016740">
    <property type="term" value="F:transferase activity"/>
    <property type="evidence" value="ECO:0007669"/>
    <property type="project" value="UniProtKB-KW"/>
</dbReference>
<keyword evidence="2" id="KW-0808">Transferase</keyword>
<dbReference type="Pfam" id="PF00535">
    <property type="entry name" value="Glycos_transf_2"/>
    <property type="match status" value="1"/>
</dbReference>
<dbReference type="CDD" id="cd04179">
    <property type="entry name" value="DPM_DPG-synthase_like"/>
    <property type="match status" value="1"/>
</dbReference>
<dbReference type="AlphaFoldDB" id="A7NR07"/>
<evidence type="ECO:0000313" key="3">
    <source>
        <dbReference type="Proteomes" id="UP000000263"/>
    </source>
</evidence>
<dbReference type="CAZy" id="GT2">
    <property type="family name" value="Glycosyltransferase Family 2"/>
</dbReference>
<accession>A7NR07</accession>
<proteinExistence type="predicted"/>
<dbReference type="InterPro" id="IPR050256">
    <property type="entry name" value="Glycosyltransferase_2"/>
</dbReference>
<dbReference type="HOGENOM" id="CLU_033536_13_2_0"/>
<dbReference type="PANTHER" id="PTHR48090">
    <property type="entry name" value="UNDECAPRENYL-PHOSPHATE 4-DEOXY-4-FORMAMIDO-L-ARABINOSE TRANSFERASE-RELATED"/>
    <property type="match status" value="1"/>
</dbReference>
<dbReference type="InterPro" id="IPR001173">
    <property type="entry name" value="Glyco_trans_2-like"/>
</dbReference>
<name>A7NR07_ROSCS</name>
<feature type="domain" description="Glycosyltransferase 2-like" evidence="1">
    <location>
        <begin position="4"/>
        <end position="171"/>
    </location>
</feature>
<gene>
    <name evidence="2" type="ordered locus">Rcas_3970</name>
</gene>
<dbReference type="EMBL" id="CP000804">
    <property type="protein sequence ID" value="ABU60003.1"/>
    <property type="molecule type" value="Genomic_DNA"/>
</dbReference>
<dbReference type="STRING" id="383372.Rcas_3970"/>
<protein>
    <submittedName>
        <fullName evidence="2">Glycosyl transferase family 2</fullName>
    </submittedName>
</protein>
<dbReference type="eggNOG" id="COG1215">
    <property type="taxonomic scope" value="Bacteria"/>
</dbReference>
<evidence type="ECO:0000259" key="1">
    <source>
        <dbReference type="Pfam" id="PF00535"/>
    </source>
</evidence>
<organism evidence="2 3">
    <name type="scientific">Roseiflexus castenholzii (strain DSM 13941 / HLO8)</name>
    <dbReference type="NCBI Taxonomy" id="383372"/>
    <lineage>
        <taxon>Bacteria</taxon>
        <taxon>Bacillati</taxon>
        <taxon>Chloroflexota</taxon>
        <taxon>Chloroflexia</taxon>
        <taxon>Chloroflexales</taxon>
        <taxon>Roseiflexineae</taxon>
        <taxon>Roseiflexaceae</taxon>
        <taxon>Roseiflexus</taxon>
    </lineage>
</organism>
<sequence>MHLSLVIPCFNESDSIEQMREQLNAIRAELARRGPFELVLVDDGSTDDTYERLKSAFADWEQVQIVRHERNRGLGAALRTGFAHARGEVIVVTDSDGTYPFTTIPDMLDMLTPDVDIVTSSAYHPQGGVEGVPAYRLLFSQGASLIYRTLVNRHIHTYTAMYRAYRRRVVEAVPPTLEGYVVMAEILVNALLAGYRVAEYPAVLHVRKFGQSKAKIWRITKSHLRFQAHILWRRLMGLFRATSVTPGKAGRL</sequence>
<dbReference type="InterPro" id="IPR029044">
    <property type="entry name" value="Nucleotide-diphossugar_trans"/>
</dbReference>
<dbReference type="Gene3D" id="3.90.550.10">
    <property type="entry name" value="Spore Coat Polysaccharide Biosynthesis Protein SpsA, Chain A"/>
    <property type="match status" value="1"/>
</dbReference>
<dbReference type="Proteomes" id="UP000000263">
    <property type="component" value="Chromosome"/>
</dbReference>
<dbReference type="SUPFAM" id="SSF53448">
    <property type="entry name" value="Nucleotide-diphospho-sugar transferases"/>
    <property type="match status" value="1"/>
</dbReference>
<dbReference type="KEGG" id="rca:Rcas_3970"/>
<evidence type="ECO:0000313" key="2">
    <source>
        <dbReference type="EMBL" id="ABU60003.1"/>
    </source>
</evidence>
<reference evidence="2 3" key="1">
    <citation type="submission" date="2007-08" db="EMBL/GenBank/DDBJ databases">
        <title>Complete sequence of Roseiflexus castenholzii DSM 13941.</title>
        <authorList>
            <consortium name="US DOE Joint Genome Institute"/>
            <person name="Copeland A."/>
            <person name="Lucas S."/>
            <person name="Lapidus A."/>
            <person name="Barry K."/>
            <person name="Glavina del Rio T."/>
            <person name="Dalin E."/>
            <person name="Tice H."/>
            <person name="Pitluck S."/>
            <person name="Thompson L.S."/>
            <person name="Brettin T."/>
            <person name="Bruce D."/>
            <person name="Detter J.C."/>
            <person name="Han C."/>
            <person name="Tapia R."/>
            <person name="Schmutz J."/>
            <person name="Larimer F."/>
            <person name="Land M."/>
            <person name="Hauser L."/>
            <person name="Kyrpides N."/>
            <person name="Mikhailova N."/>
            <person name="Bryant D.A."/>
            <person name="Hanada S."/>
            <person name="Tsukatani Y."/>
            <person name="Richardson P."/>
        </authorList>
    </citation>
    <scope>NUCLEOTIDE SEQUENCE [LARGE SCALE GENOMIC DNA]</scope>
    <source>
        <strain evidence="3">DSM 13941 / HLO8</strain>
    </source>
</reference>
<dbReference type="RefSeq" id="WP_012122426.1">
    <property type="nucleotide sequence ID" value="NC_009767.1"/>
</dbReference>
<keyword evidence="3" id="KW-1185">Reference proteome</keyword>